<keyword evidence="3" id="KW-1185">Reference proteome</keyword>
<dbReference type="Proteomes" id="UP000315395">
    <property type="component" value="Chromosome"/>
</dbReference>
<dbReference type="RefSeq" id="WP_143784020.1">
    <property type="nucleotide sequence ID" value="NZ_CP041616.1"/>
</dbReference>
<accession>A0A516GCU0</accession>
<name>A0A516GCU0_9MICO</name>
<evidence type="ECO:0000313" key="3">
    <source>
        <dbReference type="Proteomes" id="UP000315395"/>
    </source>
</evidence>
<protein>
    <submittedName>
        <fullName evidence="2">Uncharacterized protein</fullName>
    </submittedName>
</protein>
<sequence length="189" mass="20765">MSELTPSPADVARTLADMMSAAWPTTGDESRQWLTRHGIDPDSATKRTSGRGVGHSWARARMDGWGTADAGWGTFRDEFVGVNWFLWRGSSSDEVMTAAHALADLLTQAQGIPTEAEESTEHGGTWLWLLADHVIIMYAYHGRPRPDGFPAGDACVQLHVDLRERAEAQEEHARAHPAERPAPLAQPDQ</sequence>
<dbReference type="AlphaFoldDB" id="A0A516GCU0"/>
<evidence type="ECO:0000256" key="1">
    <source>
        <dbReference type="SAM" id="MobiDB-lite"/>
    </source>
</evidence>
<feature type="region of interest" description="Disordered" evidence="1">
    <location>
        <begin position="166"/>
        <end position="189"/>
    </location>
</feature>
<gene>
    <name evidence="2" type="ORF">FNH13_14175</name>
</gene>
<reference evidence="2 3" key="1">
    <citation type="submission" date="2019-07" db="EMBL/GenBank/DDBJ databases">
        <title>complete genome sequencing of Ornithinimicrobium sp. H23M54.</title>
        <authorList>
            <person name="Bae J.-W."/>
            <person name="Lee S.-Y."/>
        </authorList>
    </citation>
    <scope>NUCLEOTIDE SEQUENCE [LARGE SCALE GENOMIC DNA]</scope>
    <source>
        <strain evidence="2 3">H23M54</strain>
    </source>
</reference>
<dbReference type="KEGG" id="orz:FNH13_14175"/>
<organism evidence="2 3">
    <name type="scientific">Ornithinimicrobium ciconiae</name>
    <dbReference type="NCBI Taxonomy" id="2594265"/>
    <lineage>
        <taxon>Bacteria</taxon>
        <taxon>Bacillati</taxon>
        <taxon>Actinomycetota</taxon>
        <taxon>Actinomycetes</taxon>
        <taxon>Micrococcales</taxon>
        <taxon>Ornithinimicrobiaceae</taxon>
        <taxon>Ornithinimicrobium</taxon>
    </lineage>
</organism>
<evidence type="ECO:0000313" key="2">
    <source>
        <dbReference type="EMBL" id="QDO89333.1"/>
    </source>
</evidence>
<proteinExistence type="predicted"/>
<dbReference type="EMBL" id="CP041616">
    <property type="protein sequence ID" value="QDO89333.1"/>
    <property type="molecule type" value="Genomic_DNA"/>
</dbReference>
<dbReference type="OrthoDB" id="4868755at2"/>
<feature type="compositionally biased region" description="Basic and acidic residues" evidence="1">
    <location>
        <begin position="166"/>
        <end position="179"/>
    </location>
</feature>